<sequence length="40" mass="4780">MVGFEQNKVTARPKNPYLPLLIFNPSTFTNKYRFYIEVQN</sequence>
<organism evidence="1">
    <name type="scientific">uncultured Cytophagales bacterium</name>
    <dbReference type="NCBI Taxonomy" id="158755"/>
    <lineage>
        <taxon>Bacteria</taxon>
        <taxon>Pseudomonadati</taxon>
        <taxon>Bacteroidota</taxon>
        <taxon>Sphingobacteriia</taxon>
        <taxon>Sphingobacteriales</taxon>
        <taxon>environmental samples</taxon>
    </lineage>
</organism>
<proteinExistence type="predicted"/>
<dbReference type="EMBL" id="CADCTQ010000065">
    <property type="protein sequence ID" value="CAA9226629.1"/>
    <property type="molecule type" value="Genomic_DNA"/>
</dbReference>
<accession>A0A6J4HLJ8</accession>
<gene>
    <name evidence="1" type="ORF">AVDCRST_MAG56-700</name>
</gene>
<reference evidence="1" key="1">
    <citation type="submission" date="2020-02" db="EMBL/GenBank/DDBJ databases">
        <authorList>
            <person name="Meier V. D."/>
        </authorList>
    </citation>
    <scope>NUCLEOTIDE SEQUENCE</scope>
    <source>
        <strain evidence="1">AVDCRST_MAG56</strain>
    </source>
</reference>
<dbReference type="AlphaFoldDB" id="A0A6J4HLJ8"/>
<name>A0A6J4HLJ8_9SPHI</name>
<protein>
    <submittedName>
        <fullName evidence="1">Uncharacterized protein</fullName>
    </submittedName>
</protein>
<evidence type="ECO:0000313" key="1">
    <source>
        <dbReference type="EMBL" id="CAA9226629.1"/>
    </source>
</evidence>